<organism evidence="2 3">
    <name type="scientific">Solitalea canadensis (strain ATCC 29591 / DSM 3403 / JCM 21819 / LMG 8368 / NBRC 15130 / NCIMB 12057 / USAM 9D)</name>
    <name type="common">Flexibacter canadensis</name>
    <dbReference type="NCBI Taxonomy" id="929556"/>
    <lineage>
        <taxon>Bacteria</taxon>
        <taxon>Pseudomonadati</taxon>
        <taxon>Bacteroidota</taxon>
        <taxon>Sphingobacteriia</taxon>
        <taxon>Sphingobacteriales</taxon>
        <taxon>Sphingobacteriaceae</taxon>
        <taxon>Solitalea</taxon>
    </lineage>
</organism>
<dbReference type="PROSITE" id="PS51257">
    <property type="entry name" value="PROKAR_LIPOPROTEIN"/>
    <property type="match status" value="1"/>
</dbReference>
<dbReference type="STRING" id="929556.Solca_2708"/>
<sequence length="142" mass="15705">MKRNTNLVRKSAGIVGLLLMIACSSGSDVIPDLTYITDFDRNWNTTKGEGGTFFFLPEKDGVNEGNITVNENWDDADGNSQFYQYNGTYKNTAITFTSDDAVGSDDRRKNTTFTGQINKDKKPITMTLKNSRGGEIEVTQGI</sequence>
<protein>
    <recommendedName>
        <fullName evidence="4">Lipocalin-like domain-containing protein</fullName>
    </recommendedName>
</protein>
<evidence type="ECO:0008006" key="4">
    <source>
        <dbReference type="Google" id="ProtNLM"/>
    </source>
</evidence>
<proteinExistence type="predicted"/>
<dbReference type="AlphaFoldDB" id="H8KRV4"/>
<keyword evidence="3" id="KW-1185">Reference proteome</keyword>
<accession>H8KRV4</accession>
<evidence type="ECO:0000313" key="3">
    <source>
        <dbReference type="Proteomes" id="UP000007590"/>
    </source>
</evidence>
<name>H8KRV4_SOLCM</name>
<gene>
    <name evidence="2" type="ordered locus">Solca_2708</name>
</gene>
<evidence type="ECO:0000256" key="1">
    <source>
        <dbReference type="SAM" id="SignalP"/>
    </source>
</evidence>
<dbReference type="EMBL" id="CP003349">
    <property type="protein sequence ID" value="AFD07742.1"/>
    <property type="molecule type" value="Genomic_DNA"/>
</dbReference>
<keyword evidence="1" id="KW-0732">Signal</keyword>
<feature type="chain" id="PRO_5003614422" description="Lipocalin-like domain-containing protein" evidence="1">
    <location>
        <begin position="28"/>
        <end position="142"/>
    </location>
</feature>
<dbReference type="HOGENOM" id="CLU_1814559_0_0_10"/>
<feature type="signal peptide" evidence="1">
    <location>
        <begin position="1"/>
        <end position="27"/>
    </location>
</feature>
<dbReference type="KEGG" id="scn:Solca_2708"/>
<evidence type="ECO:0000313" key="2">
    <source>
        <dbReference type="EMBL" id="AFD07742.1"/>
    </source>
</evidence>
<dbReference type="RefSeq" id="WP_014680969.1">
    <property type="nucleotide sequence ID" value="NC_017770.1"/>
</dbReference>
<dbReference type="Proteomes" id="UP000007590">
    <property type="component" value="Chromosome"/>
</dbReference>
<reference evidence="2" key="1">
    <citation type="submission" date="2012-02" db="EMBL/GenBank/DDBJ databases">
        <title>The complete genome of Solitalea canadensis DSM 3403.</title>
        <authorList>
            <consortium name="US DOE Joint Genome Institute (JGI-PGF)"/>
            <person name="Lucas S."/>
            <person name="Copeland A."/>
            <person name="Lapidus A."/>
            <person name="Glavina del Rio T."/>
            <person name="Dalin E."/>
            <person name="Tice H."/>
            <person name="Bruce D."/>
            <person name="Goodwin L."/>
            <person name="Pitluck S."/>
            <person name="Peters L."/>
            <person name="Ovchinnikova G."/>
            <person name="Lu M."/>
            <person name="Kyrpides N."/>
            <person name="Mavromatis K."/>
            <person name="Ivanova N."/>
            <person name="Brettin T."/>
            <person name="Detter J.C."/>
            <person name="Han C."/>
            <person name="Larimer F."/>
            <person name="Land M."/>
            <person name="Hauser L."/>
            <person name="Markowitz V."/>
            <person name="Cheng J.-F."/>
            <person name="Hugenholtz P."/>
            <person name="Woyke T."/>
            <person name="Wu D."/>
            <person name="Spring S."/>
            <person name="Schroeder M."/>
            <person name="Kopitz M."/>
            <person name="Brambilla E."/>
            <person name="Klenk H.-P."/>
            <person name="Eisen J.A."/>
        </authorList>
    </citation>
    <scope>NUCLEOTIDE SEQUENCE</scope>
    <source>
        <strain evidence="2">DSM 3403</strain>
    </source>
</reference>